<evidence type="ECO:0000313" key="3">
    <source>
        <dbReference type="Proteomes" id="UP000245206"/>
    </source>
</evidence>
<evidence type="ECO:0000313" key="2">
    <source>
        <dbReference type="EMBL" id="GBF41551.1"/>
    </source>
</evidence>
<comment type="caution">
    <text evidence="2">The sequence shown here is derived from an EMBL/GenBank/DDBJ whole genome shotgun (WGS) entry which is preliminary data.</text>
</comment>
<evidence type="ECO:0000256" key="1">
    <source>
        <dbReference type="SAM" id="Phobius"/>
    </source>
</evidence>
<dbReference type="InterPro" id="IPR058068">
    <property type="entry name" value="LIC_13387-like"/>
</dbReference>
<proteinExistence type="predicted"/>
<protein>
    <submittedName>
        <fullName evidence="2">Uncharacterized protein</fullName>
    </submittedName>
</protein>
<keyword evidence="3" id="KW-1185">Reference proteome</keyword>
<dbReference type="EMBL" id="BFAZ01000005">
    <property type="protein sequence ID" value="GBF41551.1"/>
    <property type="molecule type" value="Genomic_DNA"/>
</dbReference>
<keyword evidence="1" id="KW-1133">Transmembrane helix</keyword>
<name>A0A2P2DA99_9LEPT</name>
<dbReference type="Proteomes" id="UP000245206">
    <property type="component" value="Unassembled WGS sequence"/>
</dbReference>
<feature type="transmembrane region" description="Helical" evidence="1">
    <location>
        <begin position="46"/>
        <end position="69"/>
    </location>
</feature>
<feature type="transmembrane region" description="Helical" evidence="1">
    <location>
        <begin position="81"/>
        <end position="102"/>
    </location>
</feature>
<dbReference type="NCBIfam" id="NF047765">
    <property type="entry name" value="LIC_13387_fam"/>
    <property type="match status" value="1"/>
</dbReference>
<keyword evidence="1" id="KW-0812">Transmembrane</keyword>
<gene>
    <name evidence="2" type="ORF">LPTSP2_08280</name>
</gene>
<sequence>MVFFLIGLTIEILTRKNVANKKTILTMETTYVELPNGLSNHTIDEFYQGMSLALDASILLEICIFVLSLSDTKLTPSSKAFLLVIVIFWTATISALSFLYIFPVPTITFLLTSFFLIGEWHQNQLLTNSD</sequence>
<reference evidence="3" key="1">
    <citation type="journal article" date="2019" name="Microbiol. Immunol.">
        <title>Molecular and phenotypic characterization of Leptospira johnsonii sp. nov., Leptospira ellinghausenii sp. nov. and Leptospira ryugenii sp. nov. isolated from soil and water in Japan.</title>
        <authorList>
            <person name="Masuzawa T."/>
            <person name="Saito M."/>
            <person name="Nakao R."/>
            <person name="Nikaido Y."/>
            <person name="Matsumoto M."/>
            <person name="Ogawa M."/>
            <person name="Yokoyama M."/>
            <person name="Hidaka Y."/>
            <person name="Tomita J."/>
            <person name="Sakakibara K."/>
            <person name="Suzuki K."/>
            <person name="Yasuda S."/>
            <person name="Sato H."/>
            <person name="Yamaguchi M."/>
            <person name="Yoshida S.I."/>
            <person name="Koizumi N."/>
            <person name="Kawamura Y."/>
        </authorList>
    </citation>
    <scope>NUCLEOTIDE SEQUENCE [LARGE SCALE GENOMIC DNA]</scope>
    <source>
        <strain evidence="3">E18</strain>
    </source>
</reference>
<organism evidence="2 3">
    <name type="scientific">Leptospira ellinghausenii</name>
    <dbReference type="NCBI Taxonomy" id="1917822"/>
    <lineage>
        <taxon>Bacteria</taxon>
        <taxon>Pseudomonadati</taxon>
        <taxon>Spirochaetota</taxon>
        <taxon>Spirochaetia</taxon>
        <taxon>Leptospirales</taxon>
        <taxon>Leptospiraceae</taxon>
        <taxon>Leptospira</taxon>
    </lineage>
</organism>
<accession>A0A2P2DA99</accession>
<keyword evidence="1" id="KW-0472">Membrane</keyword>
<dbReference type="AlphaFoldDB" id="A0A2P2DA99"/>